<dbReference type="InterPro" id="IPR000184">
    <property type="entry name" value="Bac_surfAg_D15"/>
</dbReference>
<comment type="subcellular location">
    <subcellularLocation>
        <location evidence="1">Membrane</location>
    </subcellularLocation>
</comment>
<evidence type="ECO:0000259" key="4">
    <source>
        <dbReference type="Pfam" id="PF01103"/>
    </source>
</evidence>
<dbReference type="OrthoDB" id="366754at2"/>
<keyword evidence="6" id="KW-1185">Reference proteome</keyword>
<proteinExistence type="predicted"/>
<evidence type="ECO:0000256" key="1">
    <source>
        <dbReference type="ARBA" id="ARBA00004370"/>
    </source>
</evidence>
<reference evidence="6" key="1">
    <citation type="submission" date="2017-04" db="EMBL/GenBank/DDBJ databases">
        <authorList>
            <person name="Varghese N."/>
            <person name="Submissions S."/>
        </authorList>
    </citation>
    <scope>NUCLEOTIDE SEQUENCE [LARGE SCALE GENOMIC DNA]</scope>
    <source>
        <strain evidence="6">RKEM611</strain>
    </source>
</reference>
<sequence>MKLIRCLLATMILLGSVNAQGQTVRVDWIEVVGLRKTSDRVILQLLELEIGARVDTVDIERGVRRIRNTRLFTDVQYRLEERGDERVLIVHAKDRWTTIPIAKFNSGGGVQQLILGVYDPNIAGSYLEAGAQLERLEDMNSGVIWFKAPHLMGSRFSLNLQLWNTNRMRTFYDQKSSGPEEIDGYLQTRKQLVIILSHEVSEYLSWTAGVERHQDFFSLDYVTDEVIVARGAAPLPQNTDLAKFSLGLQLGRMDYGEYLVDGLQANIDSSIFEGTSSDRNKFVQMELGLHYSKTISGQHTFAQRFLWGRTDAQDQQYRFYLGGLDRIRGFVDNRFSSDNFWLSNTEFRYLTARWTHILLQGTVFTDILSTAEGGEGDGVTAASAGFGLRFIAPRIYRFVGRIDYAATLRKTDEQHVSFGVQQFF</sequence>
<dbReference type="RefSeq" id="WP_132319035.1">
    <property type="nucleotide sequence ID" value="NZ_FWZT01000008.1"/>
</dbReference>
<feature type="domain" description="Bacterial surface antigen (D15)" evidence="4">
    <location>
        <begin position="124"/>
        <end position="420"/>
    </location>
</feature>
<feature type="signal peptide" evidence="3">
    <location>
        <begin position="1"/>
        <end position="21"/>
    </location>
</feature>
<dbReference type="GO" id="GO:0019867">
    <property type="term" value="C:outer membrane"/>
    <property type="evidence" value="ECO:0007669"/>
    <property type="project" value="InterPro"/>
</dbReference>
<dbReference type="Pfam" id="PF01103">
    <property type="entry name" value="Omp85"/>
    <property type="match status" value="1"/>
</dbReference>
<dbReference type="Gene3D" id="2.40.160.50">
    <property type="entry name" value="membrane protein fhac: a member of the omp85/tpsb transporter family"/>
    <property type="match status" value="1"/>
</dbReference>
<dbReference type="STRING" id="1513793.SAMN06296036_10850"/>
<dbReference type="Gene3D" id="3.10.20.310">
    <property type="entry name" value="membrane protein fhac"/>
    <property type="match status" value="1"/>
</dbReference>
<evidence type="ECO:0000256" key="3">
    <source>
        <dbReference type="SAM" id="SignalP"/>
    </source>
</evidence>
<dbReference type="EMBL" id="FWZT01000008">
    <property type="protein sequence ID" value="SMF25239.1"/>
    <property type="molecule type" value="Genomic_DNA"/>
</dbReference>
<accession>A0A1Y6BSX3</accession>
<feature type="chain" id="PRO_5013345951" evidence="3">
    <location>
        <begin position="22"/>
        <end position="424"/>
    </location>
</feature>
<gene>
    <name evidence="5" type="ORF">SAMN06296036_10850</name>
</gene>
<name>A0A1Y6BSX3_9BACT</name>
<keyword evidence="3" id="KW-0732">Signal</keyword>
<dbReference type="AlphaFoldDB" id="A0A1Y6BSX3"/>
<keyword evidence="2" id="KW-0472">Membrane</keyword>
<protein>
    <submittedName>
        <fullName evidence="5">Surface antigen</fullName>
    </submittedName>
</protein>
<evidence type="ECO:0000313" key="6">
    <source>
        <dbReference type="Proteomes" id="UP000192907"/>
    </source>
</evidence>
<evidence type="ECO:0000313" key="5">
    <source>
        <dbReference type="EMBL" id="SMF25239.1"/>
    </source>
</evidence>
<dbReference type="Proteomes" id="UP000192907">
    <property type="component" value="Unassembled WGS sequence"/>
</dbReference>
<evidence type="ECO:0000256" key="2">
    <source>
        <dbReference type="ARBA" id="ARBA00023136"/>
    </source>
</evidence>
<organism evidence="5 6">
    <name type="scientific">Pseudobacteriovorax antillogorgiicola</name>
    <dbReference type="NCBI Taxonomy" id="1513793"/>
    <lineage>
        <taxon>Bacteria</taxon>
        <taxon>Pseudomonadati</taxon>
        <taxon>Bdellovibrionota</taxon>
        <taxon>Oligoflexia</taxon>
        <taxon>Oligoflexales</taxon>
        <taxon>Pseudobacteriovoracaceae</taxon>
        <taxon>Pseudobacteriovorax</taxon>
    </lineage>
</organism>